<proteinExistence type="predicted"/>
<dbReference type="AlphaFoldDB" id="A0A8H6HKY1"/>
<evidence type="ECO:0000313" key="2">
    <source>
        <dbReference type="Proteomes" id="UP000521943"/>
    </source>
</evidence>
<dbReference type="Proteomes" id="UP000521943">
    <property type="component" value="Unassembled WGS sequence"/>
</dbReference>
<comment type="caution">
    <text evidence="1">The sequence shown here is derived from an EMBL/GenBank/DDBJ whole genome shotgun (WGS) entry which is preliminary data.</text>
</comment>
<protein>
    <submittedName>
        <fullName evidence="1">Uncharacterized protein</fullName>
    </submittedName>
</protein>
<evidence type="ECO:0000313" key="1">
    <source>
        <dbReference type="EMBL" id="KAF6748267.1"/>
    </source>
</evidence>
<accession>A0A8H6HKY1</accession>
<keyword evidence="2" id="KW-1185">Reference proteome</keyword>
<name>A0A8H6HKY1_9AGAR</name>
<gene>
    <name evidence="1" type="ORF">DFP72DRAFT_853729</name>
</gene>
<reference evidence="1 2" key="1">
    <citation type="submission" date="2020-07" db="EMBL/GenBank/DDBJ databases">
        <title>Comparative genomics of pyrophilous fungi reveals a link between fire events and developmental genes.</title>
        <authorList>
            <consortium name="DOE Joint Genome Institute"/>
            <person name="Steindorff A.S."/>
            <person name="Carver A."/>
            <person name="Calhoun S."/>
            <person name="Stillman K."/>
            <person name="Liu H."/>
            <person name="Lipzen A."/>
            <person name="Pangilinan J."/>
            <person name="Labutti K."/>
            <person name="Bruns T.D."/>
            <person name="Grigoriev I.V."/>
        </authorList>
    </citation>
    <scope>NUCLEOTIDE SEQUENCE [LARGE SCALE GENOMIC DNA]</scope>
    <source>
        <strain evidence="1 2">CBS 144469</strain>
    </source>
</reference>
<organism evidence="1 2">
    <name type="scientific">Ephemerocybe angulata</name>
    <dbReference type="NCBI Taxonomy" id="980116"/>
    <lineage>
        <taxon>Eukaryota</taxon>
        <taxon>Fungi</taxon>
        <taxon>Dikarya</taxon>
        <taxon>Basidiomycota</taxon>
        <taxon>Agaricomycotina</taxon>
        <taxon>Agaricomycetes</taxon>
        <taxon>Agaricomycetidae</taxon>
        <taxon>Agaricales</taxon>
        <taxon>Agaricineae</taxon>
        <taxon>Psathyrellaceae</taxon>
        <taxon>Ephemerocybe</taxon>
    </lineage>
</organism>
<dbReference type="EMBL" id="JACGCI010000073">
    <property type="protein sequence ID" value="KAF6748267.1"/>
    <property type="molecule type" value="Genomic_DNA"/>
</dbReference>
<sequence length="195" mass="21684">MSGVLEECEGSKMRNTVQPMAFASVLYQPESDFSAAYQKRRSDWTTKPDPRDLRPCYTLSKLVESRKNLFRATALTRHGSRPPQSLPAYLSNFLDCTSKLAPTDDIDNNAIDKLMSEFGLNSHLHPPCMKVACFLSCSGYLQAQMCRANPGSDTATALVVPNDEFVALLAYAASYGYGRYHQAMGGYPSPRFYLL</sequence>